<keyword evidence="3" id="KW-0520">NAD</keyword>
<evidence type="ECO:0000313" key="7">
    <source>
        <dbReference type="EMBL" id="MBC8538100.1"/>
    </source>
</evidence>
<reference evidence="7" key="1">
    <citation type="submission" date="2020-08" db="EMBL/GenBank/DDBJ databases">
        <title>Genome public.</title>
        <authorList>
            <person name="Liu C."/>
            <person name="Sun Q."/>
        </authorList>
    </citation>
    <scope>NUCLEOTIDE SEQUENCE</scope>
    <source>
        <strain evidence="7">NSJ-63</strain>
    </source>
</reference>
<name>A0A926HWK0_9FIRM</name>
<evidence type="ECO:0000313" key="8">
    <source>
        <dbReference type="Proteomes" id="UP000617951"/>
    </source>
</evidence>
<dbReference type="SUPFAM" id="SSF51735">
    <property type="entry name" value="NAD(P)-binding Rossmann-fold domains"/>
    <property type="match status" value="1"/>
</dbReference>
<dbReference type="InterPro" id="IPR006140">
    <property type="entry name" value="D-isomer_DH_NAD-bd"/>
</dbReference>
<dbReference type="Pfam" id="PF00389">
    <property type="entry name" value="2-Hacid_dh"/>
    <property type="match status" value="1"/>
</dbReference>
<dbReference type="AlphaFoldDB" id="A0A926HWK0"/>
<dbReference type="Pfam" id="PF02826">
    <property type="entry name" value="2-Hacid_dh_C"/>
    <property type="match status" value="1"/>
</dbReference>
<feature type="domain" description="D-isomer specific 2-hydroxyacid dehydrogenase NAD-binding" evidence="6">
    <location>
        <begin position="110"/>
        <end position="284"/>
    </location>
</feature>
<dbReference type="PROSITE" id="PS00671">
    <property type="entry name" value="D_2_HYDROXYACID_DH_3"/>
    <property type="match status" value="1"/>
</dbReference>
<dbReference type="FunFam" id="3.40.50.720:FF:000203">
    <property type="entry name" value="D-3-phosphoglycerate dehydrogenase (SerA)"/>
    <property type="match status" value="1"/>
</dbReference>
<comment type="caution">
    <text evidence="7">The sequence shown here is derived from an EMBL/GenBank/DDBJ whole genome shotgun (WGS) entry which is preliminary data.</text>
</comment>
<organism evidence="7 8">
    <name type="scientific">Guopingia tenuis</name>
    <dbReference type="NCBI Taxonomy" id="2763656"/>
    <lineage>
        <taxon>Bacteria</taxon>
        <taxon>Bacillati</taxon>
        <taxon>Bacillota</taxon>
        <taxon>Clostridia</taxon>
        <taxon>Christensenellales</taxon>
        <taxon>Christensenellaceae</taxon>
        <taxon>Guopingia</taxon>
    </lineage>
</organism>
<evidence type="ECO:0000256" key="4">
    <source>
        <dbReference type="RuleBase" id="RU003719"/>
    </source>
</evidence>
<dbReference type="PANTHER" id="PTHR42789">
    <property type="entry name" value="D-ISOMER SPECIFIC 2-HYDROXYACID DEHYDROGENASE FAMILY PROTEIN (AFU_ORTHOLOGUE AFUA_6G10090)"/>
    <property type="match status" value="1"/>
</dbReference>
<dbReference type="Proteomes" id="UP000617951">
    <property type="component" value="Unassembled WGS sequence"/>
</dbReference>
<dbReference type="InterPro" id="IPR006139">
    <property type="entry name" value="D-isomer_2_OHA_DH_cat_dom"/>
</dbReference>
<evidence type="ECO:0000256" key="1">
    <source>
        <dbReference type="ARBA" id="ARBA00005854"/>
    </source>
</evidence>
<dbReference type="Gene3D" id="3.40.50.720">
    <property type="entry name" value="NAD(P)-binding Rossmann-like Domain"/>
    <property type="match status" value="2"/>
</dbReference>
<evidence type="ECO:0000259" key="5">
    <source>
        <dbReference type="Pfam" id="PF00389"/>
    </source>
</evidence>
<evidence type="ECO:0000256" key="2">
    <source>
        <dbReference type="ARBA" id="ARBA00023002"/>
    </source>
</evidence>
<protein>
    <submittedName>
        <fullName evidence="7">Phosphoglycerate dehydrogenase</fullName>
    </submittedName>
</protein>
<dbReference type="SUPFAM" id="SSF52283">
    <property type="entry name" value="Formate/glycerate dehydrogenase catalytic domain-like"/>
    <property type="match status" value="1"/>
</dbReference>
<sequence>MKKVLVTSRSFGKVSDEPLNILKEAGLEVTLMGADFDEEKFKAAVVEYDALIIGAHKFYPEDMAKCEKLQIICKHGAGLDNIYLDEAKAQGVRVTNVPAMNANAVADLAVAHMLNVCRGVSLCSANVKSGQWKTYIGKDMYHKTLGLIGFGNIAKNVARRAHGFSMDVIAYDPYVKEIPEEFKEYVRLGTLDEVIENGDFVSIHVPLTEETRDMFNKESMGRMKEGAYLINTGRGGIVNEADLYEAVKSGHLGGAALDVTASEPIEADNPLLTLDNVVITPHIGMYSFEAINAVSVVCAKNVVKQLAGETPDFIVV</sequence>
<dbReference type="CDD" id="cd12172">
    <property type="entry name" value="PGDH_like_2"/>
    <property type="match status" value="1"/>
</dbReference>
<dbReference type="PANTHER" id="PTHR42789:SF1">
    <property type="entry name" value="D-ISOMER SPECIFIC 2-HYDROXYACID DEHYDROGENASE FAMILY PROTEIN (AFU_ORTHOLOGUE AFUA_6G10090)"/>
    <property type="match status" value="1"/>
</dbReference>
<dbReference type="InterPro" id="IPR050857">
    <property type="entry name" value="D-2-hydroxyacid_DH"/>
</dbReference>
<dbReference type="GO" id="GO:0016616">
    <property type="term" value="F:oxidoreductase activity, acting on the CH-OH group of donors, NAD or NADP as acceptor"/>
    <property type="evidence" value="ECO:0007669"/>
    <property type="project" value="InterPro"/>
</dbReference>
<dbReference type="InterPro" id="IPR029753">
    <property type="entry name" value="D-isomer_DH_CS"/>
</dbReference>
<comment type="similarity">
    <text evidence="1 4">Belongs to the D-isomer specific 2-hydroxyacid dehydrogenase family.</text>
</comment>
<evidence type="ECO:0000256" key="3">
    <source>
        <dbReference type="ARBA" id="ARBA00023027"/>
    </source>
</evidence>
<keyword evidence="2 4" id="KW-0560">Oxidoreductase</keyword>
<dbReference type="InterPro" id="IPR036291">
    <property type="entry name" value="NAD(P)-bd_dom_sf"/>
</dbReference>
<keyword evidence="8" id="KW-1185">Reference proteome</keyword>
<accession>A0A926HWK0</accession>
<dbReference type="GO" id="GO:0051287">
    <property type="term" value="F:NAD binding"/>
    <property type="evidence" value="ECO:0007669"/>
    <property type="project" value="InterPro"/>
</dbReference>
<proteinExistence type="inferred from homology"/>
<feature type="domain" description="D-isomer specific 2-hydroxyacid dehydrogenase catalytic" evidence="5">
    <location>
        <begin position="13"/>
        <end position="315"/>
    </location>
</feature>
<gene>
    <name evidence="7" type="ORF">H8693_04030</name>
</gene>
<dbReference type="EMBL" id="JACRSS010000001">
    <property type="protein sequence ID" value="MBC8538100.1"/>
    <property type="molecule type" value="Genomic_DNA"/>
</dbReference>
<evidence type="ECO:0000259" key="6">
    <source>
        <dbReference type="Pfam" id="PF02826"/>
    </source>
</evidence>
<dbReference type="RefSeq" id="WP_249279882.1">
    <property type="nucleotide sequence ID" value="NZ_JACRSS010000001.1"/>
</dbReference>